<organism evidence="2 3">
    <name type="scientific">Aplosporella prunicola CBS 121167</name>
    <dbReference type="NCBI Taxonomy" id="1176127"/>
    <lineage>
        <taxon>Eukaryota</taxon>
        <taxon>Fungi</taxon>
        <taxon>Dikarya</taxon>
        <taxon>Ascomycota</taxon>
        <taxon>Pezizomycotina</taxon>
        <taxon>Dothideomycetes</taxon>
        <taxon>Dothideomycetes incertae sedis</taxon>
        <taxon>Botryosphaeriales</taxon>
        <taxon>Aplosporellaceae</taxon>
        <taxon>Aplosporella</taxon>
    </lineage>
</organism>
<name>A0A6A6AX71_9PEZI</name>
<evidence type="ECO:0000313" key="2">
    <source>
        <dbReference type="EMBL" id="KAF2135858.1"/>
    </source>
</evidence>
<dbReference type="Proteomes" id="UP000799438">
    <property type="component" value="Unassembled WGS sequence"/>
</dbReference>
<evidence type="ECO:0000313" key="3">
    <source>
        <dbReference type="Proteomes" id="UP000799438"/>
    </source>
</evidence>
<keyword evidence="3" id="KW-1185">Reference proteome</keyword>
<proteinExistence type="predicted"/>
<protein>
    <submittedName>
        <fullName evidence="2">Uncharacterized protein</fullName>
    </submittedName>
</protein>
<feature type="non-terminal residue" evidence="2">
    <location>
        <position position="51"/>
    </location>
</feature>
<dbReference type="EMBL" id="ML995547">
    <property type="protein sequence ID" value="KAF2135858.1"/>
    <property type="molecule type" value="Genomic_DNA"/>
</dbReference>
<evidence type="ECO:0000256" key="1">
    <source>
        <dbReference type="SAM" id="MobiDB-lite"/>
    </source>
</evidence>
<reference evidence="2" key="1">
    <citation type="journal article" date="2020" name="Stud. Mycol.">
        <title>101 Dothideomycetes genomes: a test case for predicting lifestyles and emergence of pathogens.</title>
        <authorList>
            <person name="Haridas S."/>
            <person name="Albert R."/>
            <person name="Binder M."/>
            <person name="Bloem J."/>
            <person name="Labutti K."/>
            <person name="Salamov A."/>
            <person name="Andreopoulos B."/>
            <person name="Baker S."/>
            <person name="Barry K."/>
            <person name="Bills G."/>
            <person name="Bluhm B."/>
            <person name="Cannon C."/>
            <person name="Castanera R."/>
            <person name="Culley D."/>
            <person name="Daum C."/>
            <person name="Ezra D."/>
            <person name="Gonzalez J."/>
            <person name="Henrissat B."/>
            <person name="Kuo A."/>
            <person name="Liang C."/>
            <person name="Lipzen A."/>
            <person name="Lutzoni F."/>
            <person name="Magnuson J."/>
            <person name="Mondo S."/>
            <person name="Nolan M."/>
            <person name="Ohm R."/>
            <person name="Pangilinan J."/>
            <person name="Park H.-J."/>
            <person name="Ramirez L."/>
            <person name="Alfaro M."/>
            <person name="Sun H."/>
            <person name="Tritt A."/>
            <person name="Yoshinaga Y."/>
            <person name="Zwiers L.-H."/>
            <person name="Turgeon B."/>
            <person name="Goodwin S."/>
            <person name="Spatafora J."/>
            <person name="Crous P."/>
            <person name="Grigoriev I."/>
        </authorList>
    </citation>
    <scope>NUCLEOTIDE SEQUENCE</scope>
    <source>
        <strain evidence="2">CBS 121167</strain>
    </source>
</reference>
<sequence>MIRLGARTQPKKPGARAFTAARVEPEPRPRPTPPFPPKSTPLPPPSPASKG</sequence>
<accession>A0A6A6AX71</accession>
<dbReference type="GeneID" id="54298960"/>
<dbReference type="RefSeq" id="XP_033391576.1">
    <property type="nucleotide sequence ID" value="XM_033541464.1"/>
</dbReference>
<dbReference type="AlphaFoldDB" id="A0A6A6AX71"/>
<feature type="region of interest" description="Disordered" evidence="1">
    <location>
        <begin position="1"/>
        <end position="51"/>
    </location>
</feature>
<feature type="compositionally biased region" description="Pro residues" evidence="1">
    <location>
        <begin position="30"/>
        <end position="51"/>
    </location>
</feature>
<gene>
    <name evidence="2" type="ORF">K452DRAFT_292889</name>
</gene>